<dbReference type="SUPFAM" id="SSF48371">
    <property type="entry name" value="ARM repeat"/>
    <property type="match status" value="1"/>
</dbReference>
<accession>A0ABW2AIS3</accession>
<dbReference type="PANTHER" id="PTHR22674">
    <property type="entry name" value="NTPASE, KAP FAMILY P-LOOP DOMAIN-CONTAINING 1"/>
    <property type="match status" value="1"/>
</dbReference>
<dbReference type="InterPro" id="IPR016024">
    <property type="entry name" value="ARM-type_fold"/>
</dbReference>
<sequence length="1313" mass="142068">MAQTVPSTRWFISDRAIERPEQDELGHVDVAAQLANIVESVQAPSTVGLIGGFGTGKSSIGNLLAAQLAAHNDLQVVTLSGERHTGIARQRALVYSFGEALQEDAGVDRKRVERVLGKMEVGEDLEDANLDSLPLGVFVAEHRQTLTRAVGWALLVAAIIYVLGVVIAGIVNMVLDRNVNIFASPFRLGLFVAPFVAGLVGTFLVRLLAPWISASLSPGRRIRRRSRAEAADELERVFGDLAALCPKRLVIVVDDIDRLPPEEVLQALATIKSLQAVPKKRPPIFVIACDDEIVRRAIQTANPGLSAVDGSQQKAADEYLNKLFLVRQPLPPPLREDMTSFATNLLSAPGSVHAGPAALGDSMNGVLEILIHEGVRDPRHVVRLLNAFFADYRLARVREGGEGRLASGSVTGVPLILARLTVMRVDFPYAYQAVRDEFDLLKALDVYVLGGTIDQAQRDLIEQANLVVMARTTERDGDSAEGDEDQRPDEVQNVDSSRSTKLPADLTTFLRRTARYVEQDVPLAPLFYLGQTGAGRLLGSRRAEEIRIALENNDVGALRSRLTDDESLAEAAVDHMIAVLGSSRQGLPLTNSISTATSCLNSVPEAHVPGLAAKIAEIITREPDTTPEAAGLADLIRYAPIAFRRGLIGKLVSFDGDGDAASPRAQAMTELAKEFPGEQQFTDSLRDYFANLPTHSGYADARVWLPRAESMSPVDRDRILGSTFYSAIIESSVGAQDDSIPSADGEVFTAILAEAAQDVKSSPIILAAIRNALAAEGAEPRWIAMRCLELLPIKADDVPDVLERVSAVCTSDEVKAYRETFISAMRIVTNLGRNHAAKLDAMPREAATEVVAAAVAVLDDEGNASAHIEAARALRHLGPVWPNHLMVAVDALVKTMAAHRSNEDEQGRAVQSSLVSLIEYLPEESGEKAAEALMSPIASATDQNDPELRMAIEAARELCRSEQRRTYVVGRVPAWRQVFQTAISAAAHVRPQAEALKIAAEHEAFSAAGQRELLTRLATLATQGHPSVDAAAEALATIPWDANLRPEVGDVLAGAWNEIEDDGRQRVVDDLGAWPNREMPVHAGLMDEIVQFVVSTSDGGPREDQLTRFWPWLSPANRASALLSDVSNSFRQRKLVDAGIEELYETLVAAAGSGRFKSIIDDLDAVNTELADAAAIQFIQASLRNEAVGWRDDDVHEATLLISSDNALTMVSDALSELGEGAARAGHAVSLIAWLRERRTDRLGQLDADLQEQIIHLLPDADADLAGRLGHVSAQMPSRAFNGILRGMRSDKENHRSRSAASAFESGRRMNDN</sequence>
<dbReference type="Pfam" id="PF07693">
    <property type="entry name" value="KAP_NTPase"/>
    <property type="match status" value="1"/>
</dbReference>
<proteinExistence type="predicted"/>
<evidence type="ECO:0000256" key="1">
    <source>
        <dbReference type="SAM" id="MobiDB-lite"/>
    </source>
</evidence>
<feature type="region of interest" description="Disordered" evidence="1">
    <location>
        <begin position="1290"/>
        <end position="1313"/>
    </location>
</feature>
<dbReference type="EMBL" id="JBHSWH010000001">
    <property type="protein sequence ID" value="MFC6706489.1"/>
    <property type="molecule type" value="Genomic_DNA"/>
</dbReference>
<feature type="region of interest" description="Disordered" evidence="1">
    <location>
        <begin position="473"/>
        <end position="498"/>
    </location>
</feature>
<keyword evidence="2" id="KW-1133">Transmembrane helix</keyword>
<reference evidence="5" key="1">
    <citation type="journal article" date="2019" name="Int. J. Syst. Evol. Microbiol.">
        <title>The Global Catalogue of Microorganisms (GCM) 10K type strain sequencing project: providing services to taxonomists for standard genome sequencing and annotation.</title>
        <authorList>
            <consortium name="The Broad Institute Genomics Platform"/>
            <consortium name="The Broad Institute Genome Sequencing Center for Infectious Disease"/>
            <person name="Wu L."/>
            <person name="Ma J."/>
        </authorList>
    </citation>
    <scope>NUCLEOTIDE SEQUENCE [LARGE SCALE GENOMIC DNA]</scope>
    <source>
        <strain evidence="5">CCUG 58127</strain>
    </source>
</reference>
<dbReference type="InterPro" id="IPR052754">
    <property type="entry name" value="NTPase_KAP_P-loop"/>
</dbReference>
<keyword evidence="5" id="KW-1185">Reference proteome</keyword>
<protein>
    <submittedName>
        <fullName evidence="4">P-loop NTPase fold protein</fullName>
    </submittedName>
</protein>
<dbReference type="Proteomes" id="UP001596298">
    <property type="component" value="Unassembled WGS sequence"/>
</dbReference>
<dbReference type="PANTHER" id="PTHR22674:SF6">
    <property type="entry name" value="NTPASE KAP FAMILY P-LOOP DOMAIN-CONTAINING PROTEIN 1"/>
    <property type="match status" value="1"/>
</dbReference>
<keyword evidence="2" id="KW-0812">Transmembrane</keyword>
<evidence type="ECO:0000256" key="2">
    <source>
        <dbReference type="SAM" id="Phobius"/>
    </source>
</evidence>
<dbReference type="InterPro" id="IPR011646">
    <property type="entry name" value="KAP_P-loop"/>
</dbReference>
<dbReference type="SUPFAM" id="SSF52540">
    <property type="entry name" value="P-loop containing nucleoside triphosphate hydrolases"/>
    <property type="match status" value="1"/>
</dbReference>
<feature type="transmembrane region" description="Helical" evidence="2">
    <location>
        <begin position="152"/>
        <end position="175"/>
    </location>
</feature>
<name>A0ABW2AIS3_9MICO</name>
<comment type="caution">
    <text evidence="4">The sequence shown here is derived from an EMBL/GenBank/DDBJ whole genome shotgun (WGS) entry which is preliminary data.</text>
</comment>
<organism evidence="4 5">
    <name type="scientific">Flexivirga alba</name>
    <dbReference type="NCBI Taxonomy" id="702742"/>
    <lineage>
        <taxon>Bacteria</taxon>
        <taxon>Bacillati</taxon>
        <taxon>Actinomycetota</taxon>
        <taxon>Actinomycetes</taxon>
        <taxon>Micrococcales</taxon>
        <taxon>Dermacoccaceae</taxon>
        <taxon>Flexivirga</taxon>
    </lineage>
</organism>
<feature type="transmembrane region" description="Helical" evidence="2">
    <location>
        <begin position="195"/>
        <end position="217"/>
    </location>
</feature>
<keyword evidence="2" id="KW-0472">Membrane</keyword>
<gene>
    <name evidence="4" type="ORF">ACFQDH_14815</name>
</gene>
<evidence type="ECO:0000313" key="5">
    <source>
        <dbReference type="Proteomes" id="UP001596298"/>
    </source>
</evidence>
<evidence type="ECO:0000259" key="3">
    <source>
        <dbReference type="SMART" id="SM00382"/>
    </source>
</evidence>
<dbReference type="RefSeq" id="WP_382403148.1">
    <property type="nucleotide sequence ID" value="NZ_JBHSWH010000001.1"/>
</dbReference>
<dbReference type="SMART" id="SM00382">
    <property type="entry name" value="AAA"/>
    <property type="match status" value="1"/>
</dbReference>
<dbReference type="InterPro" id="IPR003593">
    <property type="entry name" value="AAA+_ATPase"/>
</dbReference>
<dbReference type="InterPro" id="IPR027417">
    <property type="entry name" value="P-loop_NTPase"/>
</dbReference>
<feature type="domain" description="AAA+ ATPase" evidence="3">
    <location>
        <begin position="43"/>
        <end position="330"/>
    </location>
</feature>
<evidence type="ECO:0000313" key="4">
    <source>
        <dbReference type="EMBL" id="MFC6706489.1"/>
    </source>
</evidence>